<dbReference type="PROSITE" id="PS00028">
    <property type="entry name" value="ZINC_FINGER_C2H2_1"/>
    <property type="match status" value="2"/>
</dbReference>
<evidence type="ECO:0000259" key="7">
    <source>
        <dbReference type="PROSITE" id="PS50157"/>
    </source>
</evidence>
<keyword evidence="4" id="KW-0862">Zinc</keyword>
<feature type="compositionally biased region" description="Basic and acidic residues" evidence="6">
    <location>
        <begin position="1026"/>
        <end position="1047"/>
    </location>
</feature>
<reference evidence="8" key="2">
    <citation type="submission" date="2025-08" db="UniProtKB">
        <authorList>
            <consortium name="Ensembl"/>
        </authorList>
    </citation>
    <scope>IDENTIFICATION</scope>
    <source>
        <strain evidence="8">Thoroughbred</strain>
    </source>
</reference>
<keyword evidence="9" id="KW-1185">Reference proteome</keyword>
<dbReference type="PANTHER" id="PTHR47166">
    <property type="entry name" value="ZINC FINGER PROTEIN 831"/>
    <property type="match status" value="1"/>
</dbReference>
<keyword evidence="1" id="KW-0479">Metal-binding</keyword>
<name>F7AZ01_HORSE</name>
<feature type="region of interest" description="Disordered" evidence="6">
    <location>
        <begin position="717"/>
        <end position="988"/>
    </location>
</feature>
<feature type="compositionally biased region" description="Basic and acidic residues" evidence="6">
    <location>
        <begin position="212"/>
        <end position="241"/>
    </location>
</feature>
<dbReference type="Ensembl" id="ENSECAT00000004264.3">
    <property type="protein sequence ID" value="ENSECAP00000002945.3"/>
    <property type="gene ID" value="ENSECAG00000004219.3"/>
</dbReference>
<feature type="compositionally biased region" description="Polar residues" evidence="6">
    <location>
        <begin position="860"/>
        <end position="872"/>
    </location>
</feature>
<dbReference type="FunFam" id="3.30.160.60:FF:000710">
    <property type="entry name" value="Zinc finger protein 768"/>
    <property type="match status" value="1"/>
</dbReference>
<organism evidence="8 9">
    <name type="scientific">Equus caballus</name>
    <name type="common">Horse</name>
    <dbReference type="NCBI Taxonomy" id="9796"/>
    <lineage>
        <taxon>Eukaryota</taxon>
        <taxon>Metazoa</taxon>
        <taxon>Chordata</taxon>
        <taxon>Craniata</taxon>
        <taxon>Vertebrata</taxon>
        <taxon>Euteleostomi</taxon>
        <taxon>Mammalia</taxon>
        <taxon>Eutheria</taxon>
        <taxon>Laurasiatheria</taxon>
        <taxon>Perissodactyla</taxon>
        <taxon>Equidae</taxon>
        <taxon>Equus</taxon>
    </lineage>
</organism>
<feature type="compositionally biased region" description="Basic residues" evidence="6">
    <location>
        <begin position="608"/>
        <end position="618"/>
    </location>
</feature>
<evidence type="ECO:0000313" key="9">
    <source>
        <dbReference type="Proteomes" id="UP000002281"/>
    </source>
</evidence>
<feature type="compositionally biased region" description="Low complexity" evidence="6">
    <location>
        <begin position="946"/>
        <end position="958"/>
    </location>
</feature>
<reference evidence="8 9" key="1">
    <citation type="journal article" date="2009" name="Science">
        <title>Genome sequence, comparative analysis, and population genetics of the domestic horse.</title>
        <authorList>
            <consortium name="Broad Institute Genome Sequencing Platform"/>
            <consortium name="Broad Institute Whole Genome Assembly Team"/>
            <person name="Wade C.M."/>
            <person name="Giulotto E."/>
            <person name="Sigurdsson S."/>
            <person name="Zoli M."/>
            <person name="Gnerre S."/>
            <person name="Imsland F."/>
            <person name="Lear T.L."/>
            <person name="Adelson D.L."/>
            <person name="Bailey E."/>
            <person name="Bellone R.R."/>
            <person name="Bloecker H."/>
            <person name="Distl O."/>
            <person name="Edgar R.C."/>
            <person name="Garber M."/>
            <person name="Leeb T."/>
            <person name="Mauceli E."/>
            <person name="MacLeod J.N."/>
            <person name="Penedo M.C.T."/>
            <person name="Raison J.M."/>
            <person name="Sharpe T."/>
            <person name="Vogel J."/>
            <person name="Andersson L."/>
            <person name="Antczak D.F."/>
            <person name="Biagi T."/>
            <person name="Binns M.M."/>
            <person name="Chowdhary B.P."/>
            <person name="Coleman S.J."/>
            <person name="Della Valle G."/>
            <person name="Fryc S."/>
            <person name="Guerin G."/>
            <person name="Hasegawa T."/>
            <person name="Hill E.W."/>
            <person name="Jurka J."/>
            <person name="Kiialainen A."/>
            <person name="Lindgren G."/>
            <person name="Liu J."/>
            <person name="Magnani E."/>
            <person name="Mickelson J.R."/>
            <person name="Murray J."/>
            <person name="Nergadze S.G."/>
            <person name="Onofrio R."/>
            <person name="Pedroni S."/>
            <person name="Piras M.F."/>
            <person name="Raudsepp T."/>
            <person name="Rocchi M."/>
            <person name="Roeed K.H."/>
            <person name="Ryder O.A."/>
            <person name="Searle S."/>
            <person name="Skow L."/>
            <person name="Swinburne J.E."/>
            <person name="Syvaenen A.C."/>
            <person name="Tozaki T."/>
            <person name="Valberg S.J."/>
            <person name="Vaudin M."/>
            <person name="White J.R."/>
            <person name="Zody M.C."/>
            <person name="Lander E.S."/>
            <person name="Lindblad-Toh K."/>
        </authorList>
    </citation>
    <scope>NUCLEOTIDE SEQUENCE [LARGE SCALE GENOMIC DNA]</scope>
    <source>
        <strain evidence="8 9">Thoroughbred</strain>
    </source>
</reference>
<dbReference type="InParanoid" id="F7AZ01"/>
<evidence type="ECO:0000313" key="8">
    <source>
        <dbReference type="Ensembl" id="ENSECAP00000002945.3"/>
    </source>
</evidence>
<protein>
    <submittedName>
        <fullName evidence="8">Zinc finger protein 831</fullName>
    </submittedName>
</protein>
<proteinExistence type="predicted"/>
<feature type="region of interest" description="Disordered" evidence="6">
    <location>
        <begin position="1559"/>
        <end position="1640"/>
    </location>
</feature>
<reference evidence="8" key="3">
    <citation type="submission" date="2025-09" db="UniProtKB">
        <authorList>
            <consortium name="Ensembl"/>
        </authorList>
    </citation>
    <scope>IDENTIFICATION</scope>
    <source>
        <strain evidence="8">Thoroughbred</strain>
    </source>
</reference>
<keyword evidence="3 5" id="KW-0863">Zinc-finger</keyword>
<dbReference type="Proteomes" id="UP000002281">
    <property type="component" value="Chromosome 22"/>
</dbReference>
<evidence type="ECO:0000256" key="6">
    <source>
        <dbReference type="SAM" id="MobiDB-lite"/>
    </source>
</evidence>
<feature type="compositionally biased region" description="Polar residues" evidence="6">
    <location>
        <begin position="1422"/>
        <end position="1432"/>
    </location>
</feature>
<dbReference type="FunCoup" id="F7AZ01">
    <property type="interactions" value="213"/>
</dbReference>
<evidence type="ECO:0000256" key="2">
    <source>
        <dbReference type="ARBA" id="ARBA00022737"/>
    </source>
</evidence>
<feature type="compositionally biased region" description="Polar residues" evidence="6">
    <location>
        <begin position="732"/>
        <end position="741"/>
    </location>
</feature>
<dbReference type="GO" id="GO:0008270">
    <property type="term" value="F:zinc ion binding"/>
    <property type="evidence" value="ECO:0007669"/>
    <property type="project" value="UniProtKB-KW"/>
</dbReference>
<dbReference type="GeneTree" id="ENSGT00940000161664"/>
<dbReference type="InterPro" id="IPR013087">
    <property type="entry name" value="Znf_C2H2_type"/>
</dbReference>
<dbReference type="STRING" id="9796.ENSECAP00000002945"/>
<feature type="region of interest" description="Disordered" evidence="6">
    <location>
        <begin position="1409"/>
        <end position="1457"/>
    </location>
</feature>
<feature type="region of interest" description="Disordered" evidence="6">
    <location>
        <begin position="1006"/>
        <end position="1085"/>
    </location>
</feature>
<feature type="region of interest" description="Disordered" evidence="6">
    <location>
        <begin position="192"/>
        <end position="258"/>
    </location>
</feature>
<feature type="compositionally biased region" description="Basic and acidic residues" evidence="6">
    <location>
        <begin position="338"/>
        <end position="354"/>
    </location>
</feature>
<feature type="compositionally biased region" description="Polar residues" evidence="6">
    <location>
        <begin position="1382"/>
        <end position="1391"/>
    </location>
</feature>
<feature type="compositionally biased region" description="Polar residues" evidence="6">
    <location>
        <begin position="316"/>
        <end position="326"/>
    </location>
</feature>
<feature type="region of interest" description="Disordered" evidence="6">
    <location>
        <begin position="285"/>
        <end position="406"/>
    </location>
</feature>
<dbReference type="SUPFAM" id="SSF57667">
    <property type="entry name" value="beta-beta-alpha zinc fingers"/>
    <property type="match status" value="1"/>
</dbReference>
<dbReference type="PROSITE" id="PS50157">
    <property type="entry name" value="ZINC_FINGER_C2H2_2"/>
    <property type="match status" value="2"/>
</dbReference>
<keyword evidence="2" id="KW-0677">Repeat</keyword>
<dbReference type="Bgee" id="ENSECAG00000004219">
    <property type="expression patterns" value="Expressed in leukocyte and 6 other cell types or tissues"/>
</dbReference>
<feature type="compositionally biased region" description="Polar residues" evidence="6">
    <location>
        <begin position="194"/>
        <end position="205"/>
    </location>
</feature>
<feature type="compositionally biased region" description="Low complexity" evidence="6">
    <location>
        <begin position="1586"/>
        <end position="1597"/>
    </location>
</feature>
<dbReference type="PANTHER" id="PTHR47166:SF1">
    <property type="entry name" value="ZINC FINGER PROTEIN 831"/>
    <property type="match status" value="1"/>
</dbReference>
<feature type="compositionally biased region" description="Polar residues" evidence="6">
    <location>
        <begin position="797"/>
        <end position="819"/>
    </location>
</feature>
<evidence type="ECO:0000256" key="4">
    <source>
        <dbReference type="ARBA" id="ARBA00022833"/>
    </source>
</evidence>
<feature type="domain" description="C2H2-type" evidence="7">
    <location>
        <begin position="143"/>
        <end position="170"/>
    </location>
</feature>
<feature type="compositionally biased region" description="Low complexity" evidence="6">
    <location>
        <begin position="369"/>
        <end position="378"/>
    </location>
</feature>
<feature type="region of interest" description="Disordered" evidence="6">
    <location>
        <begin position="1361"/>
        <end position="1396"/>
    </location>
</feature>
<evidence type="ECO:0000256" key="5">
    <source>
        <dbReference type="PROSITE-ProRule" id="PRU00042"/>
    </source>
</evidence>
<evidence type="ECO:0000256" key="3">
    <source>
        <dbReference type="ARBA" id="ARBA00022771"/>
    </source>
</evidence>
<feature type="domain" description="C2H2-type" evidence="7">
    <location>
        <begin position="171"/>
        <end position="200"/>
    </location>
</feature>
<feature type="compositionally biased region" description="Low complexity" evidence="6">
    <location>
        <begin position="839"/>
        <end position="848"/>
    </location>
</feature>
<dbReference type="PaxDb" id="9796-ENSECAP00000002945"/>
<gene>
    <name evidence="8 10" type="primary">ZNF831</name>
</gene>
<feature type="region of interest" description="Disordered" evidence="6">
    <location>
        <begin position="1704"/>
        <end position="1724"/>
    </location>
</feature>
<evidence type="ECO:0000313" key="10">
    <source>
        <dbReference type="VGNC" id="VGNC:25397"/>
    </source>
</evidence>
<dbReference type="Gene3D" id="3.30.160.60">
    <property type="entry name" value="Classic Zinc Finger"/>
    <property type="match status" value="2"/>
</dbReference>
<sequence length="1724" mass="181740">MEVPELTCPASPARDQPAPAPGPPGAPGGQASPRLTLGPVILPPEQGLAPTVFLKALPIPLYHTVPPGGLQPRAPLVTGSLDGGNVPFILSPLLQPEGLGPTQMGKPVAPTLTVNIVGALPVLSPGLGPTLGSPGKVRNAGKYLCPHCGRDCLKPSVLEKHIRSHTGERPFPCATCGIAFKTQSNLYKHRRTQTHLNNSRLSSESDGGGGSHLEEGDKAGETSRADGRGDSWSQRVRDAAQSERPLSPGAQRAGHCPLPTTRLFPVAKNLELKLEAIPCPGSTFTDREAPLDSTHTASAGLPVAGTQPRRKLLEQKSPTASRSCFVQQQQQQAMSAEKPWDPKASEGRLRKCESTDSGYLSRSDSVEQPLAPSSPLHSLSEHSAESEGEGAPGPGGARAEPGEQGPSLELEKKQLEERIARLISHNQAVVDDSQLDNVRPRKTVLSKQGSIDLPMPYTYKDSFHFDLRALEPGRRRQAALCSARSTFTPLDKTRPLFFHSVPTQLSTTVECVPVTRSNSLPFVEGTRMWQEPLDPQDTCPRGQKPLSPRPTPARLVGVPSGHPRALVRQAAVEDLPCPPTGDTPAPAEAPDGKRTAVGERGAGQARATSRKGSQRKLKMFSQEKWQVYGSETFKRIYQKMRASHHGSRKAKEETVGSGTGLDHPLQAEAAGCKGAAPAQDERTPVLGDISVGAKPGPWGSLPAPEGFLVTEPQKQRETVARAGGSDQPGVNRATSPPTLSCTEPPCLGSKSPQIPPKGRLELGCQLSPAPGPLKESDLQAPRLASPDPKLEGGTCNGRGTKTCQRAQTVLRQPSSNSGEPQALEDKLPSERKKLKVEELSCQEQSECSGAEGEAPGSPMQAASPSSQNQDSGPGNKLGGLHGSSDCMARGSAGQQGKPLETSSASSAASSVALWQAGPRAEGPSLCPAAAATMSPSQPAVQPRPPGALAAPADAAFPPKYLLRLPQGETHPSPLDARGPAQGQAPLCGRRCPEERASFVESGLGALLPPSAVSGLAPGGEDSFEEDPCRSRPGDWRKGVQGDEKGDLDTSTPAAGESPGLAAGAPRETASFLPTPVCDSPRSATRDTHHLCMGSTLARARPSGGVLNPWAPNRELRAPPKSAPEDPPSGSLAGPSACCSLWPSSFLSAPMPSGWPELALCPHSETPGSSRARGPFPTLRAEPLLVWCCLSRSLPLPMEQKEKAASVYLALHSPGGSPRDEGPDAQPGRKAVSGGWPRTSPGEGGQAQTLKLSHPLAPGMASQDPVTEQEWKKGLRRRRVKMSRGSSKQKRLSLNSKRRPPGKLSQIRLMVQAGAPRGLETSLQDALKAYQQPRGQTWLRYKGNFSQSRVQLRAGRLRKPLWVPRKDCPPPPLKGLGPRRALQQASSETAGVNLQGEPSYAVSELSLRCGNGEEEEDGGGQISGSFSPDISSRTAEETEETTVKAISPSAGEHGDCCPQNTAVGSGLSVQSDSRMAVANDSLLSCGKGLDMGLLELQLLPSQEQVSVDPKLCVFLDAQEPSSLESKGTSPRHDVATSVAATCTSVGARAGDTTLGIHSAEPQDYSQAAGETLTQSSPDRKARAEGISPSLLPGKSSSGQRISGSVPLGSTGKTHLEIPASGPDSTSSPQEEGRHKTSFPSRGQYECGEMVVSCPPIGKDSGKCQVSGLITLKDCVVPFNPGQPTEFPEAPLKTIRKRSLEGMRKQTRVEFSDTSSDDEDRLVIEI</sequence>
<dbReference type="InterPro" id="IPR036236">
    <property type="entry name" value="Znf_C2H2_sf"/>
</dbReference>
<feature type="region of interest" description="Disordered" evidence="6">
    <location>
        <begin position="530"/>
        <end position="559"/>
    </location>
</feature>
<feature type="region of interest" description="Disordered" evidence="6">
    <location>
        <begin position="1"/>
        <end position="37"/>
    </location>
</feature>
<evidence type="ECO:0000256" key="1">
    <source>
        <dbReference type="ARBA" id="ARBA00022723"/>
    </source>
</evidence>
<dbReference type="VGNC" id="VGNC:25397">
    <property type="gene designation" value="ZNF831"/>
</dbReference>
<feature type="region of interest" description="Disordered" evidence="6">
    <location>
        <begin position="1210"/>
        <end position="1300"/>
    </location>
</feature>
<feature type="compositionally biased region" description="Basic and acidic residues" evidence="6">
    <location>
        <begin position="823"/>
        <end position="838"/>
    </location>
</feature>
<dbReference type="HOGENOM" id="CLU_243145_0_0_1"/>
<dbReference type="SMART" id="SM00355">
    <property type="entry name" value="ZnF_C2H2"/>
    <property type="match status" value="2"/>
</dbReference>
<feature type="region of interest" description="Disordered" evidence="6">
    <location>
        <begin position="1101"/>
        <end position="1132"/>
    </location>
</feature>
<accession>F7AZ01</accession>
<feature type="compositionally biased region" description="Basic residues" evidence="6">
    <location>
        <begin position="1273"/>
        <end position="1300"/>
    </location>
</feature>
<dbReference type="Pfam" id="PF00096">
    <property type="entry name" value="zf-C2H2"/>
    <property type="match status" value="1"/>
</dbReference>
<feature type="region of interest" description="Disordered" evidence="6">
    <location>
        <begin position="574"/>
        <end position="618"/>
    </location>
</feature>